<comment type="caution">
    <text evidence="2">The sequence shown here is derived from an EMBL/GenBank/DDBJ whole genome shotgun (WGS) entry which is preliminary data.</text>
</comment>
<accession>A0A926F707</accession>
<proteinExistence type="predicted"/>
<gene>
    <name evidence="2" type="ORF">H8744_07150</name>
</gene>
<feature type="chain" id="PRO_5037022580" evidence="1">
    <location>
        <begin position="30"/>
        <end position="168"/>
    </location>
</feature>
<name>A0A926F707_9BACT</name>
<dbReference type="InterPro" id="IPR024339">
    <property type="entry name" value="DUF3836"/>
</dbReference>
<evidence type="ECO:0000256" key="1">
    <source>
        <dbReference type="SAM" id="SignalP"/>
    </source>
</evidence>
<dbReference type="RefSeq" id="WP_262434196.1">
    <property type="nucleotide sequence ID" value="NZ_JACRTF010000001.1"/>
</dbReference>
<evidence type="ECO:0000313" key="2">
    <source>
        <dbReference type="EMBL" id="MBC8593035.1"/>
    </source>
</evidence>
<dbReference type="AlphaFoldDB" id="A0A926F707"/>
<dbReference type="Gene3D" id="2.40.128.720">
    <property type="match status" value="1"/>
</dbReference>
<keyword evidence="3" id="KW-1185">Reference proteome</keyword>
<organism evidence="2 3">
    <name type="scientific">Jilunia laotingensis</name>
    <dbReference type="NCBI Taxonomy" id="2763675"/>
    <lineage>
        <taxon>Bacteria</taxon>
        <taxon>Pseudomonadati</taxon>
        <taxon>Bacteroidota</taxon>
        <taxon>Bacteroidia</taxon>
        <taxon>Bacteroidales</taxon>
        <taxon>Bacteroidaceae</taxon>
        <taxon>Jilunia</taxon>
    </lineage>
</organism>
<feature type="signal peptide" evidence="1">
    <location>
        <begin position="1"/>
        <end position="29"/>
    </location>
</feature>
<evidence type="ECO:0000313" key="3">
    <source>
        <dbReference type="Proteomes" id="UP000651085"/>
    </source>
</evidence>
<dbReference type="EMBL" id="JACRTF010000001">
    <property type="protein sequence ID" value="MBC8593035.1"/>
    <property type="molecule type" value="Genomic_DNA"/>
</dbReference>
<protein>
    <submittedName>
        <fullName evidence="2">DUF3836 domain-containing protein</fullName>
    </submittedName>
</protein>
<reference evidence="2" key="1">
    <citation type="submission" date="2020-08" db="EMBL/GenBank/DDBJ databases">
        <title>Genome public.</title>
        <authorList>
            <person name="Liu C."/>
            <person name="Sun Q."/>
        </authorList>
    </citation>
    <scope>NUCLEOTIDE SEQUENCE</scope>
    <source>
        <strain evidence="2">N12</strain>
    </source>
</reference>
<keyword evidence="1" id="KW-0732">Signal</keyword>
<dbReference type="Proteomes" id="UP000651085">
    <property type="component" value="Unassembled WGS sequence"/>
</dbReference>
<dbReference type="Pfam" id="PF12930">
    <property type="entry name" value="DUF3836"/>
    <property type="match status" value="1"/>
</dbReference>
<sequence>MKKSFMSISMLIVSISMLALFLCSTVANAQSSSKYVYNKDGNTEFVYTVDETGRYLTPKLKYEYAKDDKNNSIQKKAYRWNAGERKWMPYYLTTLSEVGNDSVVEYAAWDSKSQTYSLNFQKAVYNKGLENDVLSYESYKWNRKIGNWEIDQHFLLEDYLAGNTDSMN</sequence>